<dbReference type="OrthoDB" id="5120903at2"/>
<comment type="caution">
    <text evidence="1">The sequence shown here is derived from an EMBL/GenBank/DDBJ whole genome shotgun (WGS) entry which is preliminary data.</text>
</comment>
<dbReference type="RefSeq" id="WP_123695976.1">
    <property type="nucleotide sequence ID" value="NZ_RKHJ01000001.1"/>
</dbReference>
<dbReference type="AlphaFoldDB" id="A0A3N2AQ28"/>
<dbReference type="EMBL" id="RKHJ01000001">
    <property type="protein sequence ID" value="ROR64812.1"/>
    <property type="molecule type" value="Genomic_DNA"/>
</dbReference>
<organism evidence="1 2">
    <name type="scientific">Agrococcus jenensis</name>
    <dbReference type="NCBI Taxonomy" id="46353"/>
    <lineage>
        <taxon>Bacteria</taxon>
        <taxon>Bacillati</taxon>
        <taxon>Actinomycetota</taxon>
        <taxon>Actinomycetes</taxon>
        <taxon>Micrococcales</taxon>
        <taxon>Microbacteriaceae</taxon>
        <taxon>Agrococcus</taxon>
    </lineage>
</organism>
<evidence type="ECO:0000313" key="1">
    <source>
        <dbReference type="EMBL" id="ROR64812.1"/>
    </source>
</evidence>
<proteinExistence type="predicted"/>
<name>A0A3N2AQ28_9MICO</name>
<gene>
    <name evidence="1" type="ORF">EDD26_0161</name>
</gene>
<protein>
    <submittedName>
        <fullName evidence="1">Uncharacterized protein</fullName>
    </submittedName>
</protein>
<dbReference type="Proteomes" id="UP000275456">
    <property type="component" value="Unassembled WGS sequence"/>
</dbReference>
<sequence length="81" mass="9097">MDYDSAERSVFAEEDIARILLELAAVATDHTSLRSWAADPGVQLDRVVAMEALTYVRLAVRDEHGEPIVLMLLDGTWERIL</sequence>
<keyword evidence="2" id="KW-1185">Reference proteome</keyword>
<reference evidence="1 2" key="1">
    <citation type="submission" date="2018-11" db="EMBL/GenBank/DDBJ databases">
        <title>Sequencing the genomes of 1000 actinobacteria strains.</title>
        <authorList>
            <person name="Klenk H.-P."/>
        </authorList>
    </citation>
    <scope>NUCLEOTIDE SEQUENCE [LARGE SCALE GENOMIC DNA]</scope>
    <source>
        <strain evidence="1 2">DSM 9580</strain>
    </source>
</reference>
<accession>A0A3N2AQ28</accession>
<evidence type="ECO:0000313" key="2">
    <source>
        <dbReference type="Proteomes" id="UP000275456"/>
    </source>
</evidence>